<organism evidence="9 10">
    <name type="scientific">Oecophyllibacter saccharovorans</name>
    <dbReference type="NCBI Taxonomy" id="2558360"/>
    <lineage>
        <taxon>Bacteria</taxon>
        <taxon>Pseudomonadati</taxon>
        <taxon>Pseudomonadota</taxon>
        <taxon>Alphaproteobacteria</taxon>
        <taxon>Acetobacterales</taxon>
        <taxon>Acetobacteraceae</taxon>
        <taxon>Oecophyllibacter</taxon>
    </lineage>
</organism>
<dbReference type="RefSeq" id="WP_165600861.1">
    <property type="nucleotide sequence ID" value="NZ_SORZ01000002.1"/>
</dbReference>
<dbReference type="AlphaFoldDB" id="A0A506ULP3"/>
<evidence type="ECO:0000256" key="6">
    <source>
        <dbReference type="ARBA" id="ARBA00023136"/>
    </source>
</evidence>
<comment type="similarity">
    <text evidence="2">Belongs to the major facilitator superfamily. Proton-dependent oligopeptide transporter (POT/PTR) (TC 2.A.17) family.</text>
</comment>
<dbReference type="InterPro" id="IPR005279">
    <property type="entry name" value="Dipep/tripep_permease"/>
</dbReference>
<reference evidence="9 10" key="1">
    <citation type="submission" date="2019-03" db="EMBL/GenBank/DDBJ databases">
        <title>The complete genome sequence of Neokomagataea sp. Jb2 NBRC113641.</title>
        <authorList>
            <person name="Chua K.-O."/>
            <person name="Chan K.-G."/>
            <person name="See-Too W.-S."/>
        </authorList>
    </citation>
    <scope>NUCLEOTIDE SEQUENCE [LARGE SCALE GENOMIC DNA]</scope>
    <source>
        <strain evidence="9 10">Jb2</strain>
    </source>
</reference>
<feature type="transmembrane region" description="Helical" evidence="8">
    <location>
        <begin position="478"/>
        <end position="501"/>
    </location>
</feature>
<comment type="caution">
    <text evidence="9">The sequence shown here is derived from an EMBL/GenBank/DDBJ whole genome shotgun (WGS) entry which is preliminary data.</text>
</comment>
<evidence type="ECO:0000256" key="5">
    <source>
        <dbReference type="ARBA" id="ARBA00022989"/>
    </source>
</evidence>
<protein>
    <submittedName>
        <fullName evidence="9">MFS transporter</fullName>
    </submittedName>
</protein>
<dbReference type="SUPFAM" id="SSF103473">
    <property type="entry name" value="MFS general substrate transporter"/>
    <property type="match status" value="1"/>
</dbReference>
<feature type="transmembrane region" description="Helical" evidence="8">
    <location>
        <begin position="345"/>
        <end position="363"/>
    </location>
</feature>
<evidence type="ECO:0000256" key="2">
    <source>
        <dbReference type="ARBA" id="ARBA00005982"/>
    </source>
</evidence>
<dbReference type="Gene3D" id="1.20.1250.20">
    <property type="entry name" value="MFS general substrate transporter like domains"/>
    <property type="match status" value="1"/>
</dbReference>
<comment type="subcellular location">
    <subcellularLocation>
        <location evidence="1">Membrane</location>
        <topology evidence="1">Multi-pass membrane protein</topology>
    </subcellularLocation>
</comment>
<feature type="transmembrane region" description="Helical" evidence="8">
    <location>
        <begin position="292"/>
        <end position="309"/>
    </location>
</feature>
<dbReference type="InterPro" id="IPR000109">
    <property type="entry name" value="POT_fam"/>
</dbReference>
<feature type="transmembrane region" description="Helical" evidence="8">
    <location>
        <begin position="70"/>
        <end position="91"/>
    </location>
</feature>
<dbReference type="GO" id="GO:0015833">
    <property type="term" value="P:peptide transport"/>
    <property type="evidence" value="ECO:0007669"/>
    <property type="project" value="UniProtKB-KW"/>
</dbReference>
<dbReference type="GO" id="GO:1904680">
    <property type="term" value="F:peptide transmembrane transporter activity"/>
    <property type="evidence" value="ECO:0007669"/>
    <property type="project" value="InterPro"/>
</dbReference>
<keyword evidence="6 8" id="KW-0472">Membrane</keyword>
<dbReference type="CDD" id="cd17346">
    <property type="entry name" value="MFS_DtpA_like"/>
    <property type="match status" value="1"/>
</dbReference>
<feature type="transmembrane region" description="Helical" evidence="8">
    <location>
        <begin position="188"/>
        <end position="210"/>
    </location>
</feature>
<feature type="transmembrane region" description="Helical" evidence="8">
    <location>
        <begin position="261"/>
        <end position="280"/>
    </location>
</feature>
<feature type="transmembrane region" description="Helical" evidence="8">
    <location>
        <begin position="406"/>
        <end position="429"/>
    </location>
</feature>
<keyword evidence="4" id="KW-0653">Protein transport</keyword>
<evidence type="ECO:0000313" key="9">
    <source>
        <dbReference type="EMBL" id="TPW34235.1"/>
    </source>
</evidence>
<proteinExistence type="inferred from homology"/>
<dbReference type="GO" id="GO:0016020">
    <property type="term" value="C:membrane"/>
    <property type="evidence" value="ECO:0007669"/>
    <property type="project" value="UniProtKB-SubCell"/>
</dbReference>
<evidence type="ECO:0000256" key="1">
    <source>
        <dbReference type="ARBA" id="ARBA00004141"/>
    </source>
</evidence>
<keyword evidence="4" id="KW-0813">Transport</keyword>
<evidence type="ECO:0000256" key="7">
    <source>
        <dbReference type="SAM" id="MobiDB-lite"/>
    </source>
</evidence>
<keyword evidence="4" id="KW-0571">Peptide transport</keyword>
<dbReference type="NCBIfam" id="TIGR00924">
    <property type="entry name" value="yjdL_sub1_fam"/>
    <property type="match status" value="1"/>
</dbReference>
<dbReference type="Pfam" id="PF00854">
    <property type="entry name" value="PTR2"/>
    <property type="match status" value="2"/>
</dbReference>
<feature type="transmembrane region" description="Helical" evidence="8">
    <location>
        <begin position="441"/>
        <end position="466"/>
    </location>
</feature>
<keyword evidence="5 8" id="KW-1133">Transmembrane helix</keyword>
<keyword evidence="3 8" id="KW-0812">Transmembrane</keyword>
<dbReference type="Proteomes" id="UP000315037">
    <property type="component" value="Unassembled WGS sequence"/>
</dbReference>
<sequence>MTDPTPQPGAPERREKPALSARGPSAASARRQAFSVVLAIELWERFGFYGMQAVLTLFMVETLHMREVEANLMLGSLGMLIYTLPVVGGYIGDRLTGTRPTLLAGALGLTAGYGMLALSISQRHLFLPALALIALSNGLFKPNAGTLVRRIFAGDSAALDAAFTLYYMSINVGSTVSMLLMPWLQLRFGAGVAFLACALGLLMGVGYYLWRQPLLTRFSSHSPAGGQSHRRPLALWQWGLLIGGLLVLWAGSVLVLGDAALARFCVIGATLGLLVLWAVLYRRVPGCEKAGLALTYLLCLETVAYQVFYQQMQTSLTLFALRGVDGTFYLGHWPVFTMSAAQFQALNPIWIMIFSPILAWLYHRAARRGHETGPALKIAIGYGCVALGFLLWWQAARTATTLVSPWVMVAGYGIVSLGELLTIGLGLAIVARYAPARLSALLMGGLFLLWGAGMYVGSLVANLAALPIGAGEATGPHFYAPLFHTLFLGASGLCLLVVLLLPLARRLERLHAEASRRADRENV</sequence>
<dbReference type="InterPro" id="IPR036259">
    <property type="entry name" value="MFS_trans_sf"/>
</dbReference>
<name>A0A506ULP3_9PROT</name>
<keyword evidence="10" id="KW-1185">Reference proteome</keyword>
<dbReference type="PANTHER" id="PTHR11654">
    <property type="entry name" value="OLIGOPEPTIDE TRANSPORTER-RELATED"/>
    <property type="match status" value="1"/>
</dbReference>
<feature type="transmembrane region" description="Helical" evidence="8">
    <location>
        <begin position="235"/>
        <end position="255"/>
    </location>
</feature>
<feature type="transmembrane region" description="Helical" evidence="8">
    <location>
        <begin position="375"/>
        <end position="394"/>
    </location>
</feature>
<dbReference type="EMBL" id="SORZ01000002">
    <property type="protein sequence ID" value="TPW34235.1"/>
    <property type="molecule type" value="Genomic_DNA"/>
</dbReference>
<gene>
    <name evidence="9" type="ORF">E3202_06920</name>
</gene>
<evidence type="ECO:0000256" key="8">
    <source>
        <dbReference type="SAM" id="Phobius"/>
    </source>
</evidence>
<accession>A0A506ULP3</accession>
<evidence type="ECO:0000256" key="4">
    <source>
        <dbReference type="ARBA" id="ARBA00022856"/>
    </source>
</evidence>
<evidence type="ECO:0000313" key="10">
    <source>
        <dbReference type="Proteomes" id="UP000315037"/>
    </source>
</evidence>
<feature type="region of interest" description="Disordered" evidence="7">
    <location>
        <begin position="1"/>
        <end position="24"/>
    </location>
</feature>
<evidence type="ECO:0000256" key="3">
    <source>
        <dbReference type="ARBA" id="ARBA00022692"/>
    </source>
</evidence>